<evidence type="ECO:0000256" key="1">
    <source>
        <dbReference type="ARBA" id="ARBA00004651"/>
    </source>
</evidence>
<feature type="transmembrane region" description="Helical" evidence="15">
    <location>
        <begin position="1381"/>
        <end position="1402"/>
    </location>
</feature>
<evidence type="ECO:0000256" key="7">
    <source>
        <dbReference type="ARBA" id="ARBA00022741"/>
    </source>
</evidence>
<feature type="compositionally biased region" description="Low complexity" evidence="14">
    <location>
        <begin position="876"/>
        <end position="890"/>
    </location>
</feature>
<keyword evidence="8 17" id="KW-0067">ATP-binding</keyword>
<dbReference type="PANTHER" id="PTHR19241">
    <property type="entry name" value="ATP-BINDING CASSETTE TRANSPORTER"/>
    <property type="match status" value="1"/>
</dbReference>
<feature type="transmembrane region" description="Helical" evidence="15">
    <location>
        <begin position="1414"/>
        <end position="1432"/>
    </location>
</feature>
<dbReference type="PROSITE" id="PS00211">
    <property type="entry name" value="ABC_TRANSPORTER_1"/>
    <property type="match status" value="1"/>
</dbReference>
<dbReference type="InterPro" id="IPR029481">
    <property type="entry name" value="ABC_trans_N"/>
</dbReference>
<dbReference type="Pfam" id="PF00005">
    <property type="entry name" value="ABC_tran"/>
    <property type="match status" value="2"/>
</dbReference>
<comment type="catalytic activity">
    <reaction evidence="12">
        <text>voriconazole(in) + ATP + H2O = voriconazole(out) + ADP + phosphate + H(+)</text>
        <dbReference type="Rhea" id="RHEA:61912"/>
        <dbReference type="ChEBI" id="CHEBI:10023"/>
        <dbReference type="ChEBI" id="CHEBI:15377"/>
        <dbReference type="ChEBI" id="CHEBI:15378"/>
        <dbReference type="ChEBI" id="CHEBI:30616"/>
        <dbReference type="ChEBI" id="CHEBI:43474"/>
        <dbReference type="ChEBI" id="CHEBI:456216"/>
    </reaction>
    <physiologicalReaction direction="left-to-right" evidence="12">
        <dbReference type="Rhea" id="RHEA:61913"/>
    </physiologicalReaction>
</comment>
<feature type="domain" description="ABC transporter" evidence="16">
    <location>
        <begin position="919"/>
        <end position="1157"/>
    </location>
</feature>
<dbReference type="FunFam" id="3.40.50.300:FF:000054">
    <property type="entry name" value="ABC multidrug transporter atrF"/>
    <property type="match status" value="1"/>
</dbReference>
<feature type="transmembrane region" description="Helical" evidence="15">
    <location>
        <begin position="1269"/>
        <end position="1290"/>
    </location>
</feature>
<keyword evidence="5 15" id="KW-0812">Transmembrane</keyword>
<dbReference type="InterPro" id="IPR003439">
    <property type="entry name" value="ABC_transporter-like_ATP-bd"/>
</dbReference>
<evidence type="ECO:0000256" key="10">
    <source>
        <dbReference type="ARBA" id="ARBA00023136"/>
    </source>
</evidence>
<dbReference type="InterPro" id="IPR027417">
    <property type="entry name" value="P-loop_NTPase"/>
</dbReference>
<evidence type="ECO:0000256" key="6">
    <source>
        <dbReference type="ARBA" id="ARBA00022737"/>
    </source>
</evidence>
<feature type="transmembrane region" description="Helical" evidence="15">
    <location>
        <begin position="597"/>
        <end position="620"/>
    </location>
</feature>
<feature type="compositionally biased region" description="Polar residues" evidence="14">
    <location>
        <begin position="118"/>
        <end position="127"/>
    </location>
</feature>
<protein>
    <recommendedName>
        <fullName evidence="13">ABC multidrug transporter atrF</fullName>
    </recommendedName>
</protein>
<dbReference type="PROSITE" id="PS50893">
    <property type="entry name" value="ABC_TRANSPORTER_2"/>
    <property type="match status" value="2"/>
</dbReference>
<feature type="region of interest" description="Disordered" evidence="14">
    <location>
        <begin position="1211"/>
        <end position="1233"/>
    </location>
</feature>
<feature type="region of interest" description="Disordered" evidence="14">
    <location>
        <begin position="92"/>
        <end position="141"/>
    </location>
</feature>
<evidence type="ECO:0000259" key="16">
    <source>
        <dbReference type="PROSITE" id="PS50893"/>
    </source>
</evidence>
<evidence type="ECO:0000256" key="15">
    <source>
        <dbReference type="SAM" id="Phobius"/>
    </source>
</evidence>
<dbReference type="FunFam" id="3.40.50.300:FF:001650">
    <property type="entry name" value="ABC drug exporter AtrF"/>
    <property type="match status" value="1"/>
</dbReference>
<feature type="transmembrane region" description="Helical" evidence="15">
    <location>
        <begin position="706"/>
        <end position="725"/>
    </location>
</feature>
<keyword evidence="11" id="KW-0325">Glycoprotein</keyword>
<dbReference type="CDD" id="cd03232">
    <property type="entry name" value="ABCG_PDR_domain2"/>
    <property type="match status" value="1"/>
</dbReference>
<keyword evidence="4" id="KW-1003">Cell membrane</keyword>
<comment type="caution">
    <text evidence="17">The sequence shown here is derived from an EMBL/GenBank/DDBJ whole genome shotgun (WGS) entry which is preliminary data.</text>
</comment>
<evidence type="ECO:0000256" key="8">
    <source>
        <dbReference type="ARBA" id="ARBA00022840"/>
    </source>
</evidence>
<accession>A0AAN6IWS4</accession>
<dbReference type="InterPro" id="IPR013525">
    <property type="entry name" value="ABC2_TM"/>
</dbReference>
<gene>
    <name evidence="17" type="primary">SNQ2_1</name>
    <name evidence="17" type="ORF">HRR80_002081</name>
</gene>
<feature type="transmembrane region" description="Helical" evidence="15">
    <location>
        <begin position="1339"/>
        <end position="1369"/>
    </location>
</feature>
<proteinExistence type="inferred from homology"/>
<dbReference type="SMART" id="SM00382">
    <property type="entry name" value="AAA"/>
    <property type="match status" value="2"/>
</dbReference>
<sequence length="1586" mass="177283">MFSAHSSDTFRRRYGHQDSTVNNLHNIEGRDRFDHNVDPTQPASASTISSTSHDSQEPDGTWGERDVGGPIRREEAMADFEEMRRELTRMSLQRSLTRESRKTLPHLSLTRSRTRSSMAGSFKTSAAQDKEAGLEPAEETDLDLGAFLREGRFEKRTDNGESAKKIGVVYKHLTVKGVGAQATFIKTLPEAILGTFGPDLYRLVCRFIPALRFGKKPPTRDLIRDFTGAVRDGEMMLVLGRPGSGCSTFLKVIANQRDSYAAVEGTVSYGGISAEEQKKHYRGEVNYNPEDDHHLPTLTVWQTLKFALMNKTKKHEADTIPIIVDALMKMFGISHTKHTLVGDEYVRGVSGGERKRVGIAETLATKSSVVCWDNSTRGLDASTALDYAKSLRVMTDISNRTTIVTLYQAGEGIYKLMDKVLVIEEGRMIYQGPANLARQYFLDLGFHAPERQTTPDFLTSIGDPNERQFQPGKEASTPKTAEELEAAFRQSSIYQQTLADVEAYERDLHASECHNTKVFQEAVQEQKSNSRMLPSHSSYTVSFWRQVMACTIREYWLFWGDKTSLYTKAFVIISNALIIGSLFYGESLDTSGAFSRTGALVFCVLFLGWLQLTELVRAVSGRVVVARHKDYAFYRPSAVAIARVLLDLPVIAVQTVVFVLILYFMANLDRDPGKFFITLLFVYINTICVTALYRMFAALSPTIDDAVRFSGLAFNILIFVMGYVIPKQTLINNVIWFGWMYYISPIGFAYEAVLTNDFSGRTMECSPSELVPQGPNVDPAHQGCSLAGARLGSNTVSGDAYLETSFGYSRSHLWRNLGVVIAFTVLYILVTALASEIFSFAKEGGGALVFKKTRKAKRKMLEEIKPSDEEKGTPVATAAAAAEPSSSGSSQTLACQKEGQDGDKDDDGVGGIAPSKSVFTWENVQCEVPYHGGKRKLLNGVYGYAKPGLMIALMGASGAGKTTLLNTLSQRHSTGTISGDMLVDGRPLGIEFQRGTGYCEQRDIHDETATIREALEFSAILRQDRSVPKHEKLAYVDKIIELLELDDIQDAIIGSLGVEQRKRLTIGVELAAKPELLLFLDEPTSGLDAQSAFSIVRFLKKLSRAGQAIVCTIHQPSSMLIQQFDMVLALNPGGNPFYFGPIGENGSAVVDYFAKRGTVCPPNRNVAEFLLETAAKGGKRRADGSRVDWNKEWLESEENAAVLEEIQRLKQERAKNQAQQDEKNKSSTGNDNHQEQVVPLRAFAAPVSQQTYELTKRTFRQYWRDPSYLYAKLFVSVIIGLFNGFAFYNLDDSATGLQKRMFTPFMIVLIPPTIVNGVVPKFYKNRDLWEAREYPARIYGWIAFCTAQVVAEIPMAVVSAVLYFLTWYYPTNLPRDTDTAGYTFFMCLLFFLFMSSWGQWICAFAPSYTTISNILPFFFVMFSVFNGIMRPYGQLPAFWRDWVYWMNPSTYWIGGVLDATMADLQVRCRDDEYTLFNVPVASTCSSYAADFIRSQGHGYVDTLPNGTCAYCPYASGQEYLATNTNGAINNHKWRDCGLFVVFVVSNWALVYFFIYTVRVRGWSFGLGSCMRGLTKMGRFVTRRTRN</sequence>
<dbReference type="Pfam" id="PF01061">
    <property type="entry name" value="ABC2_membrane"/>
    <property type="match status" value="2"/>
</dbReference>
<evidence type="ECO:0000256" key="12">
    <source>
        <dbReference type="ARBA" id="ARBA00047823"/>
    </source>
</evidence>
<dbReference type="GO" id="GO:0016887">
    <property type="term" value="F:ATP hydrolysis activity"/>
    <property type="evidence" value="ECO:0007669"/>
    <property type="project" value="InterPro"/>
</dbReference>
<feature type="transmembrane region" description="Helical" evidence="15">
    <location>
        <begin position="813"/>
        <end position="834"/>
    </location>
</feature>
<dbReference type="InterPro" id="IPR010929">
    <property type="entry name" value="PDR_CDR_ABC"/>
</dbReference>
<dbReference type="InterPro" id="IPR034003">
    <property type="entry name" value="ABCG_PDR_2"/>
</dbReference>
<keyword evidence="10 15" id="KW-0472">Membrane</keyword>
<dbReference type="CDD" id="cd03233">
    <property type="entry name" value="ABCG_PDR_domain1"/>
    <property type="match status" value="1"/>
</dbReference>
<dbReference type="InterPro" id="IPR034001">
    <property type="entry name" value="ABCG_PDR_1"/>
</dbReference>
<dbReference type="SUPFAM" id="SSF52540">
    <property type="entry name" value="P-loop containing nucleoside triphosphate hydrolases"/>
    <property type="match status" value="2"/>
</dbReference>
<dbReference type="Pfam" id="PF14510">
    <property type="entry name" value="ABC_trans_N"/>
    <property type="match status" value="1"/>
</dbReference>
<feature type="transmembrane region" description="Helical" evidence="15">
    <location>
        <begin position="1302"/>
        <end position="1319"/>
    </location>
</feature>
<feature type="compositionally biased region" description="Basic and acidic residues" evidence="14">
    <location>
        <begin position="1211"/>
        <end position="1225"/>
    </location>
</feature>
<feature type="transmembrane region" description="Helical" evidence="15">
    <location>
        <begin position="675"/>
        <end position="694"/>
    </location>
</feature>
<feature type="compositionally biased region" description="Basic and acidic residues" evidence="14">
    <location>
        <begin position="861"/>
        <end position="872"/>
    </location>
</feature>
<evidence type="ECO:0000256" key="9">
    <source>
        <dbReference type="ARBA" id="ARBA00022989"/>
    </source>
</evidence>
<feature type="domain" description="ABC transporter" evidence="16">
    <location>
        <begin position="205"/>
        <end position="450"/>
    </location>
</feature>
<feature type="compositionally biased region" description="Basic and acidic residues" evidence="14">
    <location>
        <begin position="27"/>
        <end position="37"/>
    </location>
</feature>
<keyword evidence="9 15" id="KW-1133">Transmembrane helix</keyword>
<evidence type="ECO:0000256" key="13">
    <source>
        <dbReference type="ARBA" id="ARBA00069001"/>
    </source>
</evidence>
<reference evidence="17" key="1">
    <citation type="submission" date="2023-01" db="EMBL/GenBank/DDBJ databases">
        <title>Exophiala dermititidis isolated from Cystic Fibrosis Patient.</title>
        <authorList>
            <person name="Kurbessoian T."/>
            <person name="Crocker A."/>
            <person name="Murante D."/>
            <person name="Hogan D.A."/>
            <person name="Stajich J.E."/>
        </authorList>
    </citation>
    <scope>NUCLEOTIDE SEQUENCE</scope>
    <source>
        <strain evidence="17">Ex8</strain>
    </source>
</reference>
<feature type="compositionally biased region" description="Basic and acidic residues" evidence="14">
    <location>
        <begin position="62"/>
        <end position="71"/>
    </location>
</feature>
<feature type="region of interest" description="Disordered" evidence="14">
    <location>
        <begin position="861"/>
        <end position="909"/>
    </location>
</feature>
<dbReference type="GO" id="GO:0140359">
    <property type="term" value="F:ABC-type transporter activity"/>
    <property type="evidence" value="ECO:0007669"/>
    <property type="project" value="InterPro"/>
</dbReference>
<organism evidence="17 18">
    <name type="scientific">Exophiala dermatitidis</name>
    <name type="common">Black yeast-like fungus</name>
    <name type="synonym">Wangiella dermatitidis</name>
    <dbReference type="NCBI Taxonomy" id="5970"/>
    <lineage>
        <taxon>Eukaryota</taxon>
        <taxon>Fungi</taxon>
        <taxon>Dikarya</taxon>
        <taxon>Ascomycota</taxon>
        <taxon>Pezizomycotina</taxon>
        <taxon>Eurotiomycetes</taxon>
        <taxon>Chaetothyriomycetidae</taxon>
        <taxon>Chaetothyriales</taxon>
        <taxon>Herpotrichiellaceae</taxon>
        <taxon>Exophiala</taxon>
    </lineage>
</organism>
<dbReference type="Proteomes" id="UP001161757">
    <property type="component" value="Unassembled WGS sequence"/>
</dbReference>
<dbReference type="EMBL" id="JAJGCB010000003">
    <property type="protein sequence ID" value="KAJ8993572.1"/>
    <property type="molecule type" value="Genomic_DNA"/>
</dbReference>
<dbReference type="Gene3D" id="3.40.50.300">
    <property type="entry name" value="P-loop containing nucleotide triphosphate hydrolases"/>
    <property type="match status" value="2"/>
</dbReference>
<feature type="transmembrane region" description="Helical" evidence="15">
    <location>
        <begin position="565"/>
        <end position="585"/>
    </location>
</feature>
<dbReference type="GO" id="GO:0005524">
    <property type="term" value="F:ATP binding"/>
    <property type="evidence" value="ECO:0007669"/>
    <property type="project" value="UniProtKB-KW"/>
</dbReference>
<feature type="transmembrane region" description="Helical" evidence="15">
    <location>
        <begin position="1538"/>
        <end position="1557"/>
    </location>
</feature>
<feature type="region of interest" description="Disordered" evidence="14">
    <location>
        <begin position="1"/>
        <end position="71"/>
    </location>
</feature>
<evidence type="ECO:0000313" key="17">
    <source>
        <dbReference type="EMBL" id="KAJ8993572.1"/>
    </source>
</evidence>
<dbReference type="InterPro" id="IPR017871">
    <property type="entry name" value="ABC_transporter-like_CS"/>
</dbReference>
<evidence type="ECO:0000256" key="14">
    <source>
        <dbReference type="SAM" id="MobiDB-lite"/>
    </source>
</evidence>
<feature type="transmembrane region" description="Helical" evidence="15">
    <location>
        <begin position="734"/>
        <end position="753"/>
    </location>
</feature>
<dbReference type="GO" id="GO:0005886">
    <property type="term" value="C:plasma membrane"/>
    <property type="evidence" value="ECO:0007669"/>
    <property type="project" value="UniProtKB-SubCell"/>
</dbReference>
<comment type="subcellular location">
    <subcellularLocation>
        <location evidence="1">Cell membrane</location>
        <topology evidence="1">Multi-pass membrane protein</topology>
    </subcellularLocation>
</comment>
<keyword evidence="7" id="KW-0547">Nucleotide-binding</keyword>
<name>A0AAN6IWS4_EXODE</name>
<evidence type="ECO:0000313" key="18">
    <source>
        <dbReference type="Proteomes" id="UP001161757"/>
    </source>
</evidence>
<comment type="similarity">
    <text evidence="2">Belongs to the ABC transporter superfamily. ABCG family. PDR (TC 3.A.1.205) subfamily.</text>
</comment>
<keyword evidence="6" id="KW-0677">Repeat</keyword>
<evidence type="ECO:0000256" key="3">
    <source>
        <dbReference type="ARBA" id="ARBA00022448"/>
    </source>
</evidence>
<evidence type="ECO:0000256" key="2">
    <source>
        <dbReference type="ARBA" id="ARBA00006012"/>
    </source>
</evidence>
<feature type="compositionally biased region" description="Low complexity" evidence="14">
    <location>
        <begin position="105"/>
        <end position="117"/>
    </location>
</feature>
<evidence type="ECO:0000256" key="5">
    <source>
        <dbReference type="ARBA" id="ARBA00022692"/>
    </source>
</evidence>
<keyword evidence="3" id="KW-0813">Transport</keyword>
<dbReference type="InterPro" id="IPR003593">
    <property type="entry name" value="AAA+_ATPase"/>
</dbReference>
<evidence type="ECO:0000256" key="4">
    <source>
        <dbReference type="ARBA" id="ARBA00022475"/>
    </source>
</evidence>
<dbReference type="Pfam" id="PF06422">
    <property type="entry name" value="PDR_CDR"/>
    <property type="match status" value="1"/>
</dbReference>
<feature type="transmembrane region" description="Helical" evidence="15">
    <location>
        <begin position="640"/>
        <end position="663"/>
    </location>
</feature>
<evidence type="ECO:0000256" key="11">
    <source>
        <dbReference type="ARBA" id="ARBA00023180"/>
    </source>
</evidence>
<feature type="compositionally biased region" description="Low complexity" evidence="14">
    <location>
        <begin position="43"/>
        <end position="52"/>
    </location>
</feature>